<keyword evidence="2" id="KW-1185">Reference proteome</keyword>
<comment type="caution">
    <text evidence="1">The sequence shown here is derived from an EMBL/GenBank/DDBJ whole genome shotgun (WGS) entry which is preliminary data.</text>
</comment>
<gene>
    <name evidence="1" type="ORF">POM88_051189</name>
</gene>
<protein>
    <submittedName>
        <fullName evidence="1">Uncharacterized protein</fullName>
    </submittedName>
</protein>
<dbReference type="Proteomes" id="UP001237642">
    <property type="component" value="Unassembled WGS sequence"/>
</dbReference>
<organism evidence="1 2">
    <name type="scientific">Heracleum sosnowskyi</name>
    <dbReference type="NCBI Taxonomy" id="360622"/>
    <lineage>
        <taxon>Eukaryota</taxon>
        <taxon>Viridiplantae</taxon>
        <taxon>Streptophyta</taxon>
        <taxon>Embryophyta</taxon>
        <taxon>Tracheophyta</taxon>
        <taxon>Spermatophyta</taxon>
        <taxon>Magnoliopsida</taxon>
        <taxon>eudicotyledons</taxon>
        <taxon>Gunneridae</taxon>
        <taxon>Pentapetalae</taxon>
        <taxon>asterids</taxon>
        <taxon>campanulids</taxon>
        <taxon>Apiales</taxon>
        <taxon>Apiaceae</taxon>
        <taxon>Apioideae</taxon>
        <taxon>apioid superclade</taxon>
        <taxon>Tordylieae</taxon>
        <taxon>Tordyliinae</taxon>
        <taxon>Heracleum</taxon>
    </lineage>
</organism>
<evidence type="ECO:0000313" key="1">
    <source>
        <dbReference type="EMBL" id="KAK1357933.1"/>
    </source>
</evidence>
<name>A0AAD8M3H4_9APIA</name>
<evidence type="ECO:0000313" key="2">
    <source>
        <dbReference type="Proteomes" id="UP001237642"/>
    </source>
</evidence>
<proteinExistence type="predicted"/>
<sequence length="531" mass="58748">MIVLNILLMDGRSVDIHLSIRLISEAICMILYFIKDSKFGTSYVITLSRFPESEDIDKSELIAQMAGRIKGSCAYPGCLSDFYAISSWIGVRPNSMSLPNRLGLCYIINNRTSSSSEVGEQTFLLMPSVRCCLKLQQVSLPVNFKVMMLISRCHTLSSSYVVPPSSCPESEDIDNSDEDIDKSELSAQFSQGLCRVLHSRDQDLVFSSHCYIETLKHLQTKDSCFSEDGWQDQRQSTLNVHQLVTSSAAKEIQDSVWTSLPKDSKFGISYVATPSSCPESEDIDKSELIAQKDKEIEDSVRNSLLEPSSLPQKLKETSCKSISTRQSSPRDCVIKASCQYFSFLGCKHSFSPLRNWKTLWITKKVGTAIPIICTAAFGLMGRDAATNSFKEIPQWGQEEEEDYFNNWQFYDPSAFADGDFSEIFDRPKTNRNAAVMLTVGFLPGMEVAAVTLSQSKKDALFVDEFVTNIRECSAIASGCTSLAAIMLFAGLGTDTDGLLEKPDCAMSPETAIIGDGSSVFLCGGNYIQKNS</sequence>
<reference evidence="1" key="1">
    <citation type="submission" date="2023-02" db="EMBL/GenBank/DDBJ databases">
        <title>Genome of toxic invasive species Heracleum sosnowskyi carries increased number of genes despite the absence of recent whole-genome duplications.</title>
        <authorList>
            <person name="Schelkunov M."/>
            <person name="Shtratnikova V."/>
            <person name="Makarenko M."/>
            <person name="Klepikova A."/>
            <person name="Omelchenko D."/>
            <person name="Novikova G."/>
            <person name="Obukhova E."/>
            <person name="Bogdanov V."/>
            <person name="Penin A."/>
            <person name="Logacheva M."/>
        </authorList>
    </citation>
    <scope>NUCLEOTIDE SEQUENCE</scope>
    <source>
        <strain evidence="1">Hsosn_3</strain>
        <tissue evidence="1">Leaf</tissue>
    </source>
</reference>
<dbReference type="AlphaFoldDB" id="A0AAD8M3H4"/>
<dbReference type="EMBL" id="JAUIZM010000011">
    <property type="protein sequence ID" value="KAK1357933.1"/>
    <property type="molecule type" value="Genomic_DNA"/>
</dbReference>
<dbReference type="PANTHER" id="PTHR38390:SF2">
    <property type="entry name" value="OS01G0103900 PROTEIN"/>
    <property type="match status" value="1"/>
</dbReference>
<accession>A0AAD8M3H4</accession>
<dbReference type="PANTHER" id="PTHR38390">
    <property type="entry name" value="OS01G0103900 PROTEIN"/>
    <property type="match status" value="1"/>
</dbReference>
<reference evidence="1" key="2">
    <citation type="submission" date="2023-05" db="EMBL/GenBank/DDBJ databases">
        <authorList>
            <person name="Schelkunov M.I."/>
        </authorList>
    </citation>
    <scope>NUCLEOTIDE SEQUENCE</scope>
    <source>
        <strain evidence="1">Hsosn_3</strain>
        <tissue evidence="1">Leaf</tissue>
    </source>
</reference>